<dbReference type="AlphaFoldDB" id="A0ABD1Q8M0"/>
<name>A0ABD1Q8M0_9LAMI</name>
<comment type="caution">
    <text evidence="2">The sequence shown here is derived from an EMBL/GenBank/DDBJ whole genome shotgun (WGS) entry which is preliminary data.</text>
</comment>
<dbReference type="PANTHER" id="PTHR31642">
    <property type="entry name" value="TRICHOTHECENE 3-O-ACETYLTRANSFERASE"/>
    <property type="match status" value="1"/>
</dbReference>
<sequence>MASDASLGSKLHIDAMQSVVPMNPTDPRESTRVLVSGSHSSTIFGRCFHIVLCYNKASDEDSGWLVAGWIKESLGRALSGQPLLAGRLKRHDDKGNEDLQIVSNDSGVRMFEARIDIYLADFLDLKAKEDAETNLVYWEDVHEQNPQFFPLFYVQVTNFKCGGYSIGISSSLLLEDPFVITSFLKKWANVHKSLVSKPDVPKMPNFYLPNFGNSVGGSPSLLIGSKTSKSVAQSVVFKIPTKILNLDNHIYHNLAAQCIDEAEHVAGTKMASKFSLFVKKPNEDIKVEICSKEGLIQKPYSSMSGFTCASSWDLLEADEICFNEGNKAAYVSCWINSKFDEGSVMIVGSDNEDTSGTKIIVTLTAKN</sequence>
<evidence type="ECO:0000256" key="1">
    <source>
        <dbReference type="ARBA" id="ARBA00009861"/>
    </source>
</evidence>
<organism evidence="2 3">
    <name type="scientific">Abeliophyllum distichum</name>
    <dbReference type="NCBI Taxonomy" id="126358"/>
    <lineage>
        <taxon>Eukaryota</taxon>
        <taxon>Viridiplantae</taxon>
        <taxon>Streptophyta</taxon>
        <taxon>Embryophyta</taxon>
        <taxon>Tracheophyta</taxon>
        <taxon>Spermatophyta</taxon>
        <taxon>Magnoliopsida</taxon>
        <taxon>eudicotyledons</taxon>
        <taxon>Gunneridae</taxon>
        <taxon>Pentapetalae</taxon>
        <taxon>asterids</taxon>
        <taxon>lamiids</taxon>
        <taxon>Lamiales</taxon>
        <taxon>Oleaceae</taxon>
        <taxon>Forsythieae</taxon>
        <taxon>Abeliophyllum</taxon>
    </lineage>
</organism>
<proteinExistence type="inferred from homology"/>
<dbReference type="Gene3D" id="3.30.559.10">
    <property type="entry name" value="Chloramphenicol acetyltransferase-like domain"/>
    <property type="match status" value="1"/>
</dbReference>
<dbReference type="Pfam" id="PF02458">
    <property type="entry name" value="Transferase"/>
    <property type="match status" value="1"/>
</dbReference>
<keyword evidence="3" id="KW-1185">Reference proteome</keyword>
<dbReference type="InterPro" id="IPR050317">
    <property type="entry name" value="Plant_Fungal_Acyltransferase"/>
</dbReference>
<accession>A0ABD1Q8M0</accession>
<evidence type="ECO:0000313" key="2">
    <source>
        <dbReference type="EMBL" id="KAL2472510.1"/>
    </source>
</evidence>
<dbReference type="Proteomes" id="UP001604336">
    <property type="component" value="Unassembled WGS sequence"/>
</dbReference>
<protein>
    <submittedName>
        <fullName evidence="2">HXXXD-type acyl-transferase family protein</fullName>
    </submittedName>
</protein>
<dbReference type="InterPro" id="IPR023213">
    <property type="entry name" value="CAT-like_dom_sf"/>
</dbReference>
<dbReference type="PANTHER" id="PTHR31642:SF299">
    <property type="entry name" value="OS02G0653400 PROTEIN"/>
    <property type="match status" value="1"/>
</dbReference>
<evidence type="ECO:0000313" key="3">
    <source>
        <dbReference type="Proteomes" id="UP001604336"/>
    </source>
</evidence>
<dbReference type="EMBL" id="JBFOLK010000012">
    <property type="protein sequence ID" value="KAL2472510.1"/>
    <property type="molecule type" value="Genomic_DNA"/>
</dbReference>
<comment type="similarity">
    <text evidence="1">Belongs to the plant acyltransferase family.</text>
</comment>
<reference evidence="3" key="1">
    <citation type="submission" date="2024-07" db="EMBL/GenBank/DDBJ databases">
        <title>Two chromosome-level genome assemblies of Korean endemic species Abeliophyllum distichum and Forsythia ovata (Oleaceae).</title>
        <authorList>
            <person name="Jang H."/>
        </authorList>
    </citation>
    <scope>NUCLEOTIDE SEQUENCE [LARGE SCALE GENOMIC DNA]</scope>
</reference>
<gene>
    <name evidence="2" type="ORF">Adt_40646</name>
</gene>